<sequence length="55" mass="5781">MDREPPRPAPNVSPREETPRPGAEAPRTGAPNAADPRRSAVPPPAFFPGSGRPVV</sequence>
<accession>I0IG76</accession>
<proteinExistence type="predicted"/>
<dbReference type="Proteomes" id="UP000007881">
    <property type="component" value="Chromosome"/>
</dbReference>
<feature type="region of interest" description="Disordered" evidence="1">
    <location>
        <begin position="1"/>
        <end position="55"/>
    </location>
</feature>
<dbReference type="KEGG" id="phm:PSMK_21050"/>
<protein>
    <submittedName>
        <fullName evidence="2">Uncharacterized protein</fullName>
    </submittedName>
</protein>
<evidence type="ECO:0000256" key="1">
    <source>
        <dbReference type="SAM" id="MobiDB-lite"/>
    </source>
</evidence>
<name>I0IG76_PHYMF</name>
<reference evidence="2 3" key="1">
    <citation type="submission" date="2012-02" db="EMBL/GenBank/DDBJ databases">
        <title>Complete genome sequence of Phycisphaera mikurensis NBRC 102666.</title>
        <authorList>
            <person name="Ankai A."/>
            <person name="Hosoyama A."/>
            <person name="Terui Y."/>
            <person name="Sekine M."/>
            <person name="Fukai R."/>
            <person name="Kato Y."/>
            <person name="Nakamura S."/>
            <person name="Yamada-Narita S."/>
            <person name="Kawakoshi A."/>
            <person name="Fukunaga Y."/>
            <person name="Yamazaki S."/>
            <person name="Fujita N."/>
        </authorList>
    </citation>
    <scope>NUCLEOTIDE SEQUENCE [LARGE SCALE GENOMIC DNA]</scope>
    <source>
        <strain evidence="3">NBRC 102666 / KCTC 22515 / FYK2301M01</strain>
    </source>
</reference>
<dbReference type="HOGENOM" id="CLU_3028329_0_0_0"/>
<dbReference type="STRING" id="1142394.PSMK_21050"/>
<keyword evidence="3" id="KW-1185">Reference proteome</keyword>
<gene>
    <name evidence="2" type="ordered locus">PSMK_21050</name>
</gene>
<dbReference type="AlphaFoldDB" id="I0IG76"/>
<evidence type="ECO:0000313" key="3">
    <source>
        <dbReference type="Proteomes" id="UP000007881"/>
    </source>
</evidence>
<evidence type="ECO:0000313" key="2">
    <source>
        <dbReference type="EMBL" id="BAM04264.1"/>
    </source>
</evidence>
<organism evidence="2 3">
    <name type="scientific">Phycisphaera mikurensis (strain NBRC 102666 / KCTC 22515 / FYK2301M01)</name>
    <dbReference type="NCBI Taxonomy" id="1142394"/>
    <lineage>
        <taxon>Bacteria</taxon>
        <taxon>Pseudomonadati</taxon>
        <taxon>Planctomycetota</taxon>
        <taxon>Phycisphaerae</taxon>
        <taxon>Phycisphaerales</taxon>
        <taxon>Phycisphaeraceae</taxon>
        <taxon>Phycisphaera</taxon>
    </lineage>
</organism>
<dbReference type="EMBL" id="AP012338">
    <property type="protein sequence ID" value="BAM04264.1"/>
    <property type="molecule type" value="Genomic_DNA"/>
</dbReference>